<evidence type="ECO:0000313" key="3">
    <source>
        <dbReference type="EMBL" id="EME62633.1"/>
    </source>
</evidence>
<dbReference type="Proteomes" id="UP000054226">
    <property type="component" value="Unassembled WGS sequence"/>
</dbReference>
<comment type="caution">
    <text evidence="3">The sequence shown here is derived from an EMBL/GenBank/DDBJ whole genome shotgun (WGS) entry which is preliminary data.</text>
</comment>
<feature type="signal peptide" evidence="1">
    <location>
        <begin position="1"/>
        <end position="23"/>
    </location>
</feature>
<proteinExistence type="predicted"/>
<dbReference type="PANTHER" id="PTHR46825:SF7">
    <property type="entry name" value="D-ALANYL-D-ALANINE CARBOXYPEPTIDASE"/>
    <property type="match status" value="1"/>
</dbReference>
<dbReference type="InterPro" id="IPR001466">
    <property type="entry name" value="Beta-lactam-related"/>
</dbReference>
<dbReference type="EMBL" id="AOHO01000038">
    <property type="protein sequence ID" value="EME62633.1"/>
    <property type="molecule type" value="Genomic_DNA"/>
</dbReference>
<dbReference type="SUPFAM" id="SSF56601">
    <property type="entry name" value="beta-lactamase/transpeptidase-like"/>
    <property type="match status" value="1"/>
</dbReference>
<sequence>MTVRKGVVVLTVAGLLGASWTTAADAVPANGAELRKGLDALVRQEKFPAALAYVSDGRRTTSLVAGSSRIDRQVPVPKDGTVRAGSNTKAFTAVAVLQLVAEGKVELDAPIEKYLPGIVRGEGIDATKITVRHLLQHTSGLADYADYLGLPDFERVQHRYIPNHELLALAFSHPAKFAPGAGWAYSNTGYLLAGMVIEKVTGRPVQEQITERVIKKAGLKHTYWPQVGDQTIRGRHPQGYAIGDSATGRVVDATEMDPSWGGAAGQLISTPSDLGRFFRVLLDGGLLPAAQLAEMRKTVDAPVFPGAKYGLGLMSNPLSCGGVYWGHGGDIPGFETRGGATEDGRTVGLAVTAMPGVFGDFKQGNKAVLATVDTAFCK</sequence>
<evidence type="ECO:0000313" key="4">
    <source>
        <dbReference type="Proteomes" id="UP000054226"/>
    </source>
</evidence>
<dbReference type="PATRIC" id="fig|1284240.4.peg.1631"/>
<dbReference type="Pfam" id="PF00144">
    <property type="entry name" value="Beta-lactamase"/>
    <property type="match status" value="1"/>
</dbReference>
<gene>
    <name evidence="3" type="ORF">H074_08056</name>
</gene>
<name>M2ZP90_9PSEU</name>
<reference evidence="3 4" key="1">
    <citation type="journal article" date="2013" name="Genome Announc.">
        <title>Draft Genome Sequence of Amycolatopsis decaplanina Strain DSM 44594T.</title>
        <authorList>
            <person name="Kaur N."/>
            <person name="Kumar S."/>
            <person name="Bala M."/>
            <person name="Raghava G.P."/>
            <person name="Mayilraj S."/>
        </authorList>
    </citation>
    <scope>NUCLEOTIDE SEQUENCE [LARGE SCALE GENOMIC DNA]</scope>
    <source>
        <strain evidence="3 4">DSM 44594</strain>
    </source>
</reference>
<feature type="domain" description="Beta-lactamase-related" evidence="2">
    <location>
        <begin position="40"/>
        <end position="353"/>
    </location>
</feature>
<keyword evidence="4" id="KW-1185">Reference proteome</keyword>
<dbReference type="InterPro" id="IPR012338">
    <property type="entry name" value="Beta-lactam/transpept-like"/>
</dbReference>
<accession>M2ZP90</accession>
<keyword evidence="1" id="KW-0732">Signal</keyword>
<dbReference type="MEROPS" id="S12.003"/>
<evidence type="ECO:0000256" key="1">
    <source>
        <dbReference type="SAM" id="SignalP"/>
    </source>
</evidence>
<dbReference type="PANTHER" id="PTHR46825">
    <property type="entry name" value="D-ALANYL-D-ALANINE-CARBOXYPEPTIDASE/ENDOPEPTIDASE AMPH"/>
    <property type="match status" value="1"/>
</dbReference>
<dbReference type="InterPro" id="IPR050491">
    <property type="entry name" value="AmpC-like"/>
</dbReference>
<protein>
    <submittedName>
        <fullName evidence="3">Beta-lactamase class C</fullName>
    </submittedName>
</protein>
<dbReference type="RefSeq" id="WP_007029533.1">
    <property type="nucleotide sequence ID" value="NZ_AOHO01000038.1"/>
</dbReference>
<feature type="chain" id="PRO_5004030757" evidence="1">
    <location>
        <begin position="24"/>
        <end position="378"/>
    </location>
</feature>
<evidence type="ECO:0000259" key="2">
    <source>
        <dbReference type="Pfam" id="PF00144"/>
    </source>
</evidence>
<dbReference type="AlphaFoldDB" id="M2ZP90"/>
<dbReference type="OrthoDB" id="503788at2"/>
<organism evidence="3 4">
    <name type="scientific">Amycolatopsis decaplanina DSM 44594</name>
    <dbReference type="NCBI Taxonomy" id="1284240"/>
    <lineage>
        <taxon>Bacteria</taxon>
        <taxon>Bacillati</taxon>
        <taxon>Actinomycetota</taxon>
        <taxon>Actinomycetes</taxon>
        <taxon>Pseudonocardiales</taxon>
        <taxon>Pseudonocardiaceae</taxon>
        <taxon>Amycolatopsis</taxon>
    </lineage>
</organism>
<dbReference type="Gene3D" id="3.40.710.10">
    <property type="entry name" value="DD-peptidase/beta-lactamase superfamily"/>
    <property type="match status" value="1"/>
</dbReference>